<proteinExistence type="predicted"/>
<evidence type="ECO:0000313" key="1">
    <source>
        <dbReference type="EMBL" id="TDP40709.1"/>
    </source>
</evidence>
<accession>A0A4R6PPQ6</accession>
<dbReference type="Proteomes" id="UP000295531">
    <property type="component" value="Unassembled WGS sequence"/>
</dbReference>
<sequence length="101" mass="10655">MIEQLLRQALQGCTCGRPLAKECQSPANRLAQSPSISFFSLRGNYLIDDVNYAVAGIDVSFDHGGAVDGYAISGVDADGAALDGFWHQGFAGNVTAHYFAG</sequence>
<comment type="caution">
    <text evidence="1">The sequence shown here is derived from an EMBL/GenBank/DDBJ whole genome shotgun (WGS) entry which is preliminary data.</text>
</comment>
<evidence type="ECO:0000313" key="2">
    <source>
        <dbReference type="Proteomes" id="UP000295531"/>
    </source>
</evidence>
<organism evidence="1 2">
    <name type="scientific">Idiomarina aquatica</name>
    <dbReference type="NCBI Taxonomy" id="1327752"/>
    <lineage>
        <taxon>Bacteria</taxon>
        <taxon>Pseudomonadati</taxon>
        <taxon>Pseudomonadota</taxon>
        <taxon>Gammaproteobacteria</taxon>
        <taxon>Alteromonadales</taxon>
        <taxon>Idiomarinaceae</taxon>
        <taxon>Idiomarina</taxon>
    </lineage>
</organism>
<dbReference type="AlphaFoldDB" id="A0A4R6PPQ6"/>
<protein>
    <submittedName>
        <fullName evidence="1">Uncharacterized protein</fullName>
    </submittedName>
</protein>
<name>A0A4R6PPQ6_9GAMM</name>
<reference evidence="1 2" key="1">
    <citation type="submission" date="2019-03" db="EMBL/GenBank/DDBJ databases">
        <title>Freshwater and sediment microbial communities from various areas in North America, analyzing microbe dynamics in response to fracking.</title>
        <authorList>
            <person name="Lamendella R."/>
        </authorList>
    </citation>
    <scope>NUCLEOTIDE SEQUENCE [LARGE SCALE GENOMIC DNA]</scope>
    <source>
        <strain evidence="1 2">18_TX</strain>
    </source>
</reference>
<gene>
    <name evidence="1" type="ORF">DEU29_101259</name>
</gene>
<keyword evidence="2" id="KW-1185">Reference proteome</keyword>
<dbReference type="EMBL" id="SNXI01000001">
    <property type="protein sequence ID" value="TDP40709.1"/>
    <property type="molecule type" value="Genomic_DNA"/>
</dbReference>